<dbReference type="WBParaSite" id="PTRK_0001386500.1">
    <property type="protein sequence ID" value="PTRK_0001386500.1"/>
    <property type="gene ID" value="PTRK_0001386500"/>
</dbReference>
<evidence type="ECO:0000256" key="9">
    <source>
        <dbReference type="ARBA" id="ARBA00039004"/>
    </source>
</evidence>
<dbReference type="Pfam" id="PF01753">
    <property type="entry name" value="zf-MYND"/>
    <property type="match status" value="1"/>
</dbReference>
<evidence type="ECO:0000313" key="16">
    <source>
        <dbReference type="WBParaSite" id="PTRK_0001386500.1"/>
    </source>
</evidence>
<keyword evidence="12" id="KW-0812">Transmembrane</keyword>
<evidence type="ECO:0000256" key="7">
    <source>
        <dbReference type="ARBA" id="ARBA00023002"/>
    </source>
</evidence>
<dbReference type="GO" id="GO:0008198">
    <property type="term" value="F:ferrous iron binding"/>
    <property type="evidence" value="ECO:0007669"/>
    <property type="project" value="TreeGrafter"/>
</dbReference>
<evidence type="ECO:0000259" key="14">
    <source>
        <dbReference type="PROSITE" id="PS51471"/>
    </source>
</evidence>
<dbReference type="GO" id="GO:0008270">
    <property type="term" value="F:zinc ion binding"/>
    <property type="evidence" value="ECO:0007669"/>
    <property type="project" value="UniProtKB-KW"/>
</dbReference>
<dbReference type="InterPro" id="IPR051559">
    <property type="entry name" value="HIF_prolyl_hydroxylases"/>
</dbReference>
<dbReference type="STRING" id="131310.A0A0N4ZYJ8"/>
<feature type="transmembrane region" description="Helical" evidence="12">
    <location>
        <begin position="512"/>
        <end position="537"/>
    </location>
</feature>
<dbReference type="GO" id="GO:0071456">
    <property type="term" value="P:cellular response to hypoxia"/>
    <property type="evidence" value="ECO:0007669"/>
    <property type="project" value="TreeGrafter"/>
</dbReference>
<evidence type="ECO:0000256" key="3">
    <source>
        <dbReference type="ARBA" id="ARBA00022771"/>
    </source>
</evidence>
<keyword evidence="6" id="KW-0223">Dioxygenase</keyword>
<evidence type="ECO:0000256" key="11">
    <source>
        <dbReference type="PROSITE-ProRule" id="PRU00134"/>
    </source>
</evidence>
<evidence type="ECO:0000256" key="4">
    <source>
        <dbReference type="ARBA" id="ARBA00022833"/>
    </source>
</evidence>
<keyword evidence="15" id="KW-1185">Reference proteome</keyword>
<dbReference type="Pfam" id="PF13640">
    <property type="entry name" value="2OG-FeII_Oxy_3"/>
    <property type="match status" value="1"/>
</dbReference>
<evidence type="ECO:0000313" key="15">
    <source>
        <dbReference type="Proteomes" id="UP000038045"/>
    </source>
</evidence>
<keyword evidence="12" id="KW-0472">Membrane</keyword>
<dbReference type="PROSITE" id="PS51471">
    <property type="entry name" value="FE2OG_OXY"/>
    <property type="match status" value="1"/>
</dbReference>
<dbReference type="PANTHER" id="PTHR12907:SF26">
    <property type="entry name" value="HIF PROLYL HYDROXYLASE, ISOFORM C"/>
    <property type="match status" value="1"/>
</dbReference>
<comment type="catalytic activity">
    <reaction evidence="10">
        <text>L-prolyl-[hypoxia-inducible factor alpha subunit] + 2-oxoglutarate + O2 = trans-4-hydroxy-L-prolyl-[hypoxia-inducible factor alpha subunit] + succinate + CO2</text>
        <dbReference type="Rhea" id="RHEA:48400"/>
        <dbReference type="Rhea" id="RHEA-COMP:12093"/>
        <dbReference type="Rhea" id="RHEA-COMP:12094"/>
        <dbReference type="ChEBI" id="CHEBI:15379"/>
        <dbReference type="ChEBI" id="CHEBI:16526"/>
        <dbReference type="ChEBI" id="CHEBI:16810"/>
        <dbReference type="ChEBI" id="CHEBI:30031"/>
        <dbReference type="ChEBI" id="CHEBI:50342"/>
        <dbReference type="ChEBI" id="CHEBI:61965"/>
        <dbReference type="EC" id="1.14.11.29"/>
    </reaction>
</comment>
<dbReference type="InterPro" id="IPR002893">
    <property type="entry name" value="Znf_MYND"/>
</dbReference>
<dbReference type="Gene3D" id="6.10.140.2220">
    <property type="match status" value="1"/>
</dbReference>
<dbReference type="InterPro" id="IPR044862">
    <property type="entry name" value="Pro_4_hyd_alph_FE2OG_OXY"/>
</dbReference>
<dbReference type="GO" id="GO:0031418">
    <property type="term" value="F:L-ascorbic acid binding"/>
    <property type="evidence" value="ECO:0007669"/>
    <property type="project" value="UniProtKB-KW"/>
</dbReference>
<comment type="cofactor">
    <cofactor evidence="1">
        <name>L-ascorbate</name>
        <dbReference type="ChEBI" id="CHEBI:38290"/>
    </cofactor>
</comment>
<feature type="transmembrane region" description="Helical" evidence="12">
    <location>
        <begin position="457"/>
        <end position="475"/>
    </location>
</feature>
<dbReference type="PANTHER" id="PTHR12907">
    <property type="entry name" value="EGL NINE HOMOLOG-RELATED"/>
    <property type="match status" value="1"/>
</dbReference>
<dbReference type="PROSITE" id="PS01360">
    <property type="entry name" value="ZF_MYND_1"/>
    <property type="match status" value="1"/>
</dbReference>
<keyword evidence="12" id="KW-1133">Transmembrane helix</keyword>
<evidence type="ECO:0000256" key="1">
    <source>
        <dbReference type="ARBA" id="ARBA00001961"/>
    </source>
</evidence>
<dbReference type="InterPro" id="IPR006620">
    <property type="entry name" value="Pro_4_hyd_alph"/>
</dbReference>
<keyword evidence="4" id="KW-0862">Zinc</keyword>
<evidence type="ECO:0000256" key="8">
    <source>
        <dbReference type="ARBA" id="ARBA00023004"/>
    </source>
</evidence>
<name>A0A0N4ZYJ8_PARTI</name>
<dbReference type="SUPFAM" id="SSF144232">
    <property type="entry name" value="HIT/MYND zinc finger-like"/>
    <property type="match status" value="1"/>
</dbReference>
<dbReference type="SMART" id="SM00702">
    <property type="entry name" value="P4Hc"/>
    <property type="match status" value="1"/>
</dbReference>
<dbReference type="Proteomes" id="UP000038045">
    <property type="component" value="Unplaced"/>
</dbReference>
<feature type="domain" description="MYND-type" evidence="13">
    <location>
        <begin position="73"/>
        <end position="115"/>
    </location>
</feature>
<evidence type="ECO:0000256" key="10">
    <source>
        <dbReference type="ARBA" id="ARBA00049134"/>
    </source>
</evidence>
<dbReference type="SUPFAM" id="SSF51197">
    <property type="entry name" value="Clavaminate synthase-like"/>
    <property type="match status" value="1"/>
</dbReference>
<dbReference type="PROSITE" id="PS50865">
    <property type="entry name" value="ZF_MYND_2"/>
    <property type="match status" value="1"/>
</dbReference>
<feature type="domain" description="Fe2OG dioxygenase" evidence="14">
    <location>
        <begin position="304"/>
        <end position="413"/>
    </location>
</feature>
<evidence type="ECO:0000256" key="2">
    <source>
        <dbReference type="ARBA" id="ARBA00022723"/>
    </source>
</evidence>
<organism evidence="15 16">
    <name type="scientific">Parastrongyloides trichosuri</name>
    <name type="common">Possum-specific nematode worm</name>
    <dbReference type="NCBI Taxonomy" id="131310"/>
    <lineage>
        <taxon>Eukaryota</taxon>
        <taxon>Metazoa</taxon>
        <taxon>Ecdysozoa</taxon>
        <taxon>Nematoda</taxon>
        <taxon>Chromadorea</taxon>
        <taxon>Rhabditida</taxon>
        <taxon>Tylenchina</taxon>
        <taxon>Panagrolaimomorpha</taxon>
        <taxon>Strongyloidoidea</taxon>
        <taxon>Strongyloididae</taxon>
        <taxon>Parastrongyloides</taxon>
    </lineage>
</organism>
<dbReference type="EC" id="1.14.11.29" evidence="9"/>
<accession>A0A0N4ZYJ8</accession>
<keyword evidence="3 11" id="KW-0863">Zinc-finger</keyword>
<sequence>MNYNTTVSHQHQYNVQRQAIQNNPIIQSTQQLSQYVSSTLPSSSYTTNILYPNNDNTVLTTLPYAYVPSYMFCSFCKIDLTNLNSGILKCRVCQGAMYCCQEHQTLDWELHKDSCKEISTREEYINNISRLNIVTGTEDDNMLMTTIHPSIIKNYQPPEYPQSQQFIDHSKNFPYTTTLQEHMKNLSSSGISYNQNQVIYSRLCLIAQNILENLQIYGYALVDNFLGNNHSLNIFNEIDILYRKGLFSAGQLMDKKDSTSPEDIRSDQIFWFDSTNKKSIDAVHIRLLIQMVDSVVNKFKDKIPPHSIGGRSPAMIAIYPGNGTKYVKHVDNPTNDVSKDGRCITAIYYCNENWDVKKDGGALRLYPKNCTLPIDIVPKADRLIFFWSDARNPHEVMPVFNRPRIGITIWYFDRRQQMLHNKEKNDKDMTSRKRKSPEVLNNSELSNKRVLMDLTRYQNLFLISPFFSFCMLIVGSEIRYSTRLLRVYSPSVLLTNESSVAEIPNEDPFDTILAPIIYIVIGFIISGAFFGGGVYLVKYIGKVPPKVNREYKEFKSKALNKDAPKMKQASKDKVAVTLPESIIFGLKSALGQNVENKAAVDNKVSAFKNVTKEIADPYNIR</sequence>
<protein>
    <recommendedName>
        <fullName evidence="9">hypoxia-inducible factor-proline dioxygenase</fullName>
        <ecNumber evidence="9">1.14.11.29</ecNumber>
    </recommendedName>
</protein>
<proteinExistence type="predicted"/>
<keyword evidence="5" id="KW-0847">Vitamin C</keyword>
<dbReference type="Gene3D" id="2.60.120.620">
    <property type="entry name" value="q2cbj1_9rhob like domain"/>
    <property type="match status" value="1"/>
</dbReference>
<evidence type="ECO:0000259" key="13">
    <source>
        <dbReference type="PROSITE" id="PS50865"/>
    </source>
</evidence>
<reference evidence="16" key="1">
    <citation type="submission" date="2017-02" db="UniProtKB">
        <authorList>
            <consortium name="WormBaseParasite"/>
        </authorList>
    </citation>
    <scope>IDENTIFICATION</scope>
</reference>
<dbReference type="GO" id="GO:0160082">
    <property type="term" value="F:hypoxia-inducible factor-proline dioxygenase activity"/>
    <property type="evidence" value="ECO:0007669"/>
    <property type="project" value="UniProtKB-EC"/>
</dbReference>
<evidence type="ECO:0000256" key="12">
    <source>
        <dbReference type="SAM" id="Phobius"/>
    </source>
</evidence>
<keyword evidence="8" id="KW-0408">Iron</keyword>
<keyword evidence="2" id="KW-0479">Metal-binding</keyword>
<dbReference type="InterPro" id="IPR005123">
    <property type="entry name" value="Oxoglu/Fe-dep_dioxygenase_dom"/>
</dbReference>
<evidence type="ECO:0000256" key="5">
    <source>
        <dbReference type="ARBA" id="ARBA00022896"/>
    </source>
</evidence>
<dbReference type="AlphaFoldDB" id="A0A0N4ZYJ8"/>
<evidence type="ECO:0000256" key="6">
    <source>
        <dbReference type="ARBA" id="ARBA00022964"/>
    </source>
</evidence>
<keyword evidence="7" id="KW-0560">Oxidoreductase</keyword>